<dbReference type="InterPro" id="IPR001370">
    <property type="entry name" value="BIR_rpt"/>
</dbReference>
<gene>
    <name evidence="1" type="ORF">MCOR_8481</name>
</gene>
<dbReference type="Pfam" id="PF00653">
    <property type="entry name" value="BIR"/>
    <property type="match status" value="1"/>
</dbReference>
<evidence type="ECO:0000313" key="2">
    <source>
        <dbReference type="Proteomes" id="UP000507470"/>
    </source>
</evidence>
<dbReference type="GO" id="GO:0031398">
    <property type="term" value="P:positive regulation of protein ubiquitination"/>
    <property type="evidence" value="ECO:0007669"/>
    <property type="project" value="TreeGrafter"/>
</dbReference>
<name>A0A6J8AJD0_MYTCO</name>
<dbReference type="PROSITE" id="PS01282">
    <property type="entry name" value="BIR_REPEAT_1"/>
    <property type="match status" value="1"/>
</dbReference>
<proteinExistence type="predicted"/>
<keyword evidence="2" id="KW-1185">Reference proteome</keyword>
<dbReference type="SMART" id="SM00238">
    <property type="entry name" value="BIR"/>
    <property type="match status" value="1"/>
</dbReference>
<evidence type="ECO:0000313" key="1">
    <source>
        <dbReference type="EMBL" id="CAC5369222.1"/>
    </source>
</evidence>
<dbReference type="GO" id="GO:0061630">
    <property type="term" value="F:ubiquitin protein ligase activity"/>
    <property type="evidence" value="ECO:0007669"/>
    <property type="project" value="TreeGrafter"/>
</dbReference>
<dbReference type="GO" id="GO:0005634">
    <property type="term" value="C:nucleus"/>
    <property type="evidence" value="ECO:0007669"/>
    <property type="project" value="TreeGrafter"/>
</dbReference>
<dbReference type="CDD" id="cd00022">
    <property type="entry name" value="BIR"/>
    <property type="match status" value="1"/>
</dbReference>
<dbReference type="PROSITE" id="PS50143">
    <property type="entry name" value="BIR_REPEAT_2"/>
    <property type="match status" value="1"/>
</dbReference>
<organism evidence="1 2">
    <name type="scientific">Mytilus coruscus</name>
    <name type="common">Sea mussel</name>
    <dbReference type="NCBI Taxonomy" id="42192"/>
    <lineage>
        <taxon>Eukaryota</taxon>
        <taxon>Metazoa</taxon>
        <taxon>Spiralia</taxon>
        <taxon>Lophotrochozoa</taxon>
        <taxon>Mollusca</taxon>
        <taxon>Bivalvia</taxon>
        <taxon>Autobranchia</taxon>
        <taxon>Pteriomorphia</taxon>
        <taxon>Mytilida</taxon>
        <taxon>Mytiloidea</taxon>
        <taxon>Mytilidae</taxon>
        <taxon>Mytilinae</taxon>
        <taxon>Mytilus</taxon>
    </lineage>
</organism>
<dbReference type="GO" id="GO:0005737">
    <property type="term" value="C:cytoplasm"/>
    <property type="evidence" value="ECO:0007669"/>
    <property type="project" value="TreeGrafter"/>
</dbReference>
<dbReference type="PANTHER" id="PTHR10044:SF180">
    <property type="match status" value="1"/>
</dbReference>
<dbReference type="Proteomes" id="UP000507470">
    <property type="component" value="Unassembled WGS sequence"/>
</dbReference>
<dbReference type="EMBL" id="CACVKT020001575">
    <property type="protein sequence ID" value="CAC5369222.1"/>
    <property type="molecule type" value="Genomic_DNA"/>
</dbReference>
<dbReference type="OrthoDB" id="6063402at2759"/>
<dbReference type="InterPro" id="IPR050784">
    <property type="entry name" value="IAP"/>
</dbReference>
<protein>
    <submittedName>
        <fullName evidence="1">Uncharacterized protein</fullName>
    </submittedName>
</protein>
<dbReference type="GO" id="GO:0051726">
    <property type="term" value="P:regulation of cell cycle"/>
    <property type="evidence" value="ECO:0007669"/>
    <property type="project" value="TreeGrafter"/>
</dbReference>
<dbReference type="Gene3D" id="1.10.1170.10">
    <property type="entry name" value="Inhibitor Of Apoptosis Protein (2mihbC-IAP-1), Chain A"/>
    <property type="match status" value="1"/>
</dbReference>
<dbReference type="PANTHER" id="PTHR10044">
    <property type="entry name" value="INHIBITOR OF APOPTOSIS"/>
    <property type="match status" value="1"/>
</dbReference>
<dbReference type="GO" id="GO:0043027">
    <property type="term" value="F:cysteine-type endopeptidase inhibitor activity involved in apoptotic process"/>
    <property type="evidence" value="ECO:0007669"/>
    <property type="project" value="TreeGrafter"/>
</dbReference>
<dbReference type="SUPFAM" id="SSF57924">
    <property type="entry name" value="Inhibitor of apoptosis (IAP) repeat"/>
    <property type="match status" value="1"/>
</dbReference>
<sequence length="284" mass="33280">MDKIPYLAWRDDISKLIKALTTSKEDELLETYIYSKIQTFQTTRHLHNLNKCILPPNITSLEKQLGANVLEWWGLQINNERLSINMGRLQIIGRDKKILLHDLYTGMFSSELVNNIRIIGFDNFNFKKFEKQTDLYTDLVNVYIAIIKKITKEEYATRKFWFDYKRFGVRHTWGKSAPILKAMSCIFSATVHSPEFFAEESRFMTYKNFPLKNEAFQRKLSQAGLYYFGNSDYVQCFCCGGCINNWTTNENPFVRHAVVFSYCTLVQEHNTLCESDDISTKNHC</sequence>
<dbReference type="GO" id="GO:0043066">
    <property type="term" value="P:negative regulation of apoptotic process"/>
    <property type="evidence" value="ECO:0007669"/>
    <property type="project" value="TreeGrafter"/>
</dbReference>
<reference evidence="1 2" key="1">
    <citation type="submission" date="2020-06" db="EMBL/GenBank/DDBJ databases">
        <authorList>
            <person name="Li R."/>
            <person name="Bekaert M."/>
        </authorList>
    </citation>
    <scope>NUCLEOTIDE SEQUENCE [LARGE SCALE GENOMIC DNA]</scope>
    <source>
        <strain evidence="2">wild</strain>
    </source>
</reference>
<accession>A0A6J8AJD0</accession>
<dbReference type="AlphaFoldDB" id="A0A6J8AJD0"/>